<keyword evidence="1" id="KW-1133">Transmembrane helix</keyword>
<keyword evidence="1" id="KW-0472">Membrane</keyword>
<feature type="transmembrane region" description="Helical" evidence="1">
    <location>
        <begin position="145"/>
        <end position="162"/>
    </location>
</feature>
<protein>
    <submittedName>
        <fullName evidence="2">Uncharacterized protein</fullName>
    </submittedName>
</protein>
<dbReference type="AlphaFoldDB" id="A0A2M4DC62"/>
<feature type="transmembrane region" description="Helical" evidence="1">
    <location>
        <begin position="12"/>
        <end position="28"/>
    </location>
</feature>
<reference evidence="2" key="1">
    <citation type="submission" date="2018-01" db="EMBL/GenBank/DDBJ databases">
        <title>An insight into the sialome of Amazonian anophelines.</title>
        <authorList>
            <person name="Ribeiro J.M."/>
            <person name="Scarpassa V."/>
            <person name="Calvo E."/>
        </authorList>
    </citation>
    <scope>NUCLEOTIDE SEQUENCE</scope>
</reference>
<proteinExistence type="predicted"/>
<evidence type="ECO:0000313" key="2">
    <source>
        <dbReference type="EMBL" id="MBW75051.1"/>
    </source>
</evidence>
<evidence type="ECO:0000256" key="1">
    <source>
        <dbReference type="SAM" id="Phobius"/>
    </source>
</evidence>
<sequence>MNTAHQCPHMIIAPVVVVIHAFAMRLMMHDCKWPFSAQAIFTGNRDKSEASAATLTATEQHRTCAKRVAFQPNVPYVPLLGGHSFTPDLRVVFNSLADGLTALGSEPESTCGKIGFGCRTKTGQQSDRIVKLDQLNRAEGDRSNGGLIMCSCWIFVLVYSVFDKTTIWSMQDAEV</sequence>
<dbReference type="EMBL" id="GGFL01010873">
    <property type="protein sequence ID" value="MBW75051.1"/>
    <property type="molecule type" value="Transcribed_RNA"/>
</dbReference>
<accession>A0A2M4DC62</accession>
<name>A0A2M4DC62_ANODA</name>
<keyword evidence="1" id="KW-0812">Transmembrane</keyword>
<organism evidence="2">
    <name type="scientific">Anopheles darlingi</name>
    <name type="common">Mosquito</name>
    <dbReference type="NCBI Taxonomy" id="43151"/>
    <lineage>
        <taxon>Eukaryota</taxon>
        <taxon>Metazoa</taxon>
        <taxon>Ecdysozoa</taxon>
        <taxon>Arthropoda</taxon>
        <taxon>Hexapoda</taxon>
        <taxon>Insecta</taxon>
        <taxon>Pterygota</taxon>
        <taxon>Neoptera</taxon>
        <taxon>Endopterygota</taxon>
        <taxon>Diptera</taxon>
        <taxon>Nematocera</taxon>
        <taxon>Culicoidea</taxon>
        <taxon>Culicidae</taxon>
        <taxon>Anophelinae</taxon>
        <taxon>Anopheles</taxon>
    </lineage>
</organism>